<gene>
    <name evidence="7" type="ORF">PSYICH_LOCUS9582</name>
</gene>
<dbReference type="GO" id="GO:0016042">
    <property type="term" value="P:lipid catabolic process"/>
    <property type="evidence" value="ECO:0007669"/>
    <property type="project" value="TreeGrafter"/>
</dbReference>
<dbReference type="AlphaFoldDB" id="A0A9P0GEB7"/>
<evidence type="ECO:0000259" key="6">
    <source>
        <dbReference type="Pfam" id="PF00151"/>
    </source>
</evidence>
<dbReference type="InterPro" id="IPR013818">
    <property type="entry name" value="Lipase"/>
</dbReference>
<keyword evidence="3" id="KW-0964">Secreted</keyword>
<evidence type="ECO:0000313" key="7">
    <source>
        <dbReference type="EMBL" id="CAH1107736.1"/>
    </source>
</evidence>
<organism evidence="7 8">
    <name type="scientific">Psylliodes chrysocephalus</name>
    <dbReference type="NCBI Taxonomy" id="3402493"/>
    <lineage>
        <taxon>Eukaryota</taxon>
        <taxon>Metazoa</taxon>
        <taxon>Ecdysozoa</taxon>
        <taxon>Arthropoda</taxon>
        <taxon>Hexapoda</taxon>
        <taxon>Insecta</taxon>
        <taxon>Pterygota</taxon>
        <taxon>Neoptera</taxon>
        <taxon>Endopterygota</taxon>
        <taxon>Coleoptera</taxon>
        <taxon>Polyphaga</taxon>
        <taxon>Cucujiformia</taxon>
        <taxon>Chrysomeloidea</taxon>
        <taxon>Chrysomelidae</taxon>
        <taxon>Galerucinae</taxon>
        <taxon>Alticini</taxon>
        <taxon>Psylliodes</taxon>
    </lineage>
</organism>
<evidence type="ECO:0000256" key="1">
    <source>
        <dbReference type="ARBA" id="ARBA00004613"/>
    </source>
</evidence>
<dbReference type="GO" id="GO:0017171">
    <property type="term" value="F:serine hydrolase activity"/>
    <property type="evidence" value="ECO:0007669"/>
    <property type="project" value="TreeGrafter"/>
</dbReference>
<dbReference type="Gene3D" id="3.40.50.1820">
    <property type="entry name" value="alpha/beta hydrolase"/>
    <property type="match status" value="1"/>
</dbReference>
<feature type="domain" description="Lipase" evidence="6">
    <location>
        <begin position="18"/>
        <end position="296"/>
    </location>
</feature>
<evidence type="ECO:0000256" key="2">
    <source>
        <dbReference type="ARBA" id="ARBA00010701"/>
    </source>
</evidence>
<dbReference type="InterPro" id="IPR029058">
    <property type="entry name" value="AB_hydrolase_fold"/>
</dbReference>
<comment type="similarity">
    <text evidence="2 4">Belongs to the AB hydrolase superfamily. Lipase family.</text>
</comment>
<dbReference type="OrthoDB" id="199913at2759"/>
<evidence type="ECO:0000313" key="8">
    <source>
        <dbReference type="Proteomes" id="UP001153636"/>
    </source>
</evidence>
<sequence length="299" mass="32026">MVFKIIVVASVMLSMAILQSRSADVRNYFYSKSNPVLGNTVNISKASDLANVDFSKKKDTIFVIHGYLEMPTTSMSSSQELKNAILSKHDCNVIVVDYGTLSAILYTAAVEQVEDVGVTLAKMISDMVKNSGLDLEKSKMIGVSLGAHVAGVAGAALGGKIDQIIALDPAGPLFNLVNTSNRLSKASAKFVHVIHTNGGGLGILEPLGHADYYVNGGRIQPACGPIPIGICPHGLSVSYYSESVRNGDFKAKKCEDYGKFREAKCTDGENSLMGEYNVDKKARGVYFLDTNSSPPYAKE</sequence>
<proteinExistence type="inferred from homology"/>
<evidence type="ECO:0000256" key="3">
    <source>
        <dbReference type="ARBA" id="ARBA00022525"/>
    </source>
</evidence>
<dbReference type="GO" id="GO:0016298">
    <property type="term" value="F:lipase activity"/>
    <property type="evidence" value="ECO:0007669"/>
    <property type="project" value="InterPro"/>
</dbReference>
<protein>
    <recommendedName>
        <fullName evidence="6">Lipase domain-containing protein</fullName>
    </recommendedName>
</protein>
<dbReference type="SUPFAM" id="SSF53474">
    <property type="entry name" value="alpha/beta-Hydrolases"/>
    <property type="match status" value="1"/>
</dbReference>
<evidence type="ECO:0000256" key="5">
    <source>
        <dbReference type="SAM" id="SignalP"/>
    </source>
</evidence>
<comment type="subcellular location">
    <subcellularLocation>
        <location evidence="1">Secreted</location>
    </subcellularLocation>
</comment>
<dbReference type="Pfam" id="PF00151">
    <property type="entry name" value="Lipase"/>
    <property type="match status" value="1"/>
</dbReference>
<dbReference type="PANTHER" id="PTHR11610">
    <property type="entry name" value="LIPASE"/>
    <property type="match status" value="1"/>
</dbReference>
<feature type="chain" id="PRO_5040305297" description="Lipase domain-containing protein" evidence="5">
    <location>
        <begin position="23"/>
        <end position="299"/>
    </location>
</feature>
<reference evidence="7" key="1">
    <citation type="submission" date="2022-01" db="EMBL/GenBank/DDBJ databases">
        <authorList>
            <person name="King R."/>
        </authorList>
    </citation>
    <scope>NUCLEOTIDE SEQUENCE</scope>
</reference>
<dbReference type="Proteomes" id="UP001153636">
    <property type="component" value="Chromosome 3"/>
</dbReference>
<evidence type="ECO:0000256" key="4">
    <source>
        <dbReference type="RuleBase" id="RU004262"/>
    </source>
</evidence>
<dbReference type="EMBL" id="OV651815">
    <property type="protein sequence ID" value="CAH1107736.1"/>
    <property type="molecule type" value="Genomic_DNA"/>
</dbReference>
<accession>A0A9P0GEB7</accession>
<feature type="signal peptide" evidence="5">
    <location>
        <begin position="1"/>
        <end position="22"/>
    </location>
</feature>
<dbReference type="PANTHER" id="PTHR11610:SF104">
    <property type="entry name" value="AGAP010328-PA"/>
    <property type="match status" value="1"/>
</dbReference>
<keyword evidence="8" id="KW-1185">Reference proteome</keyword>
<name>A0A9P0GEB7_9CUCU</name>
<keyword evidence="5" id="KW-0732">Signal</keyword>
<dbReference type="GO" id="GO:0005615">
    <property type="term" value="C:extracellular space"/>
    <property type="evidence" value="ECO:0007669"/>
    <property type="project" value="TreeGrafter"/>
</dbReference>
<dbReference type="InterPro" id="IPR000734">
    <property type="entry name" value="TAG_lipase"/>
</dbReference>